<dbReference type="PANTHER" id="PTHR10622:SF10">
    <property type="entry name" value="HET DOMAIN-CONTAINING PROTEIN"/>
    <property type="match status" value="1"/>
</dbReference>
<evidence type="ECO:0000313" key="2">
    <source>
        <dbReference type="Proteomes" id="UP001287356"/>
    </source>
</evidence>
<gene>
    <name evidence="1" type="ORF">B0T24DRAFT_538252</name>
</gene>
<protein>
    <submittedName>
        <fullName evidence="1">Uncharacterized protein</fullName>
    </submittedName>
</protein>
<dbReference type="PANTHER" id="PTHR10622">
    <property type="entry name" value="HET DOMAIN-CONTAINING PROTEIN"/>
    <property type="match status" value="1"/>
</dbReference>
<proteinExistence type="predicted"/>
<dbReference type="EMBL" id="JAULSN010000010">
    <property type="protein sequence ID" value="KAK3361867.1"/>
    <property type="molecule type" value="Genomic_DNA"/>
</dbReference>
<name>A0AAE0MYQ6_9PEZI</name>
<feature type="non-terminal residue" evidence="1">
    <location>
        <position position="1"/>
    </location>
</feature>
<evidence type="ECO:0000313" key="1">
    <source>
        <dbReference type="EMBL" id="KAK3361867.1"/>
    </source>
</evidence>
<organism evidence="1 2">
    <name type="scientific">Lasiosphaeria ovina</name>
    <dbReference type="NCBI Taxonomy" id="92902"/>
    <lineage>
        <taxon>Eukaryota</taxon>
        <taxon>Fungi</taxon>
        <taxon>Dikarya</taxon>
        <taxon>Ascomycota</taxon>
        <taxon>Pezizomycotina</taxon>
        <taxon>Sordariomycetes</taxon>
        <taxon>Sordariomycetidae</taxon>
        <taxon>Sordariales</taxon>
        <taxon>Lasiosphaeriaceae</taxon>
        <taxon>Lasiosphaeria</taxon>
    </lineage>
</organism>
<reference evidence="1" key="1">
    <citation type="journal article" date="2023" name="Mol. Phylogenet. Evol.">
        <title>Genome-scale phylogeny and comparative genomics of the fungal order Sordariales.</title>
        <authorList>
            <person name="Hensen N."/>
            <person name="Bonometti L."/>
            <person name="Westerberg I."/>
            <person name="Brannstrom I.O."/>
            <person name="Guillou S."/>
            <person name="Cros-Aarteil S."/>
            <person name="Calhoun S."/>
            <person name="Haridas S."/>
            <person name="Kuo A."/>
            <person name="Mondo S."/>
            <person name="Pangilinan J."/>
            <person name="Riley R."/>
            <person name="LaButti K."/>
            <person name="Andreopoulos B."/>
            <person name="Lipzen A."/>
            <person name="Chen C."/>
            <person name="Yan M."/>
            <person name="Daum C."/>
            <person name="Ng V."/>
            <person name="Clum A."/>
            <person name="Steindorff A."/>
            <person name="Ohm R.A."/>
            <person name="Martin F."/>
            <person name="Silar P."/>
            <person name="Natvig D.O."/>
            <person name="Lalanne C."/>
            <person name="Gautier V."/>
            <person name="Ament-Velasquez S.L."/>
            <person name="Kruys A."/>
            <person name="Hutchinson M.I."/>
            <person name="Powell A.J."/>
            <person name="Barry K."/>
            <person name="Miller A.N."/>
            <person name="Grigoriev I.V."/>
            <person name="Debuchy R."/>
            <person name="Gladieux P."/>
            <person name="Hiltunen Thoren M."/>
            <person name="Johannesson H."/>
        </authorList>
    </citation>
    <scope>NUCLEOTIDE SEQUENCE</scope>
    <source>
        <strain evidence="1">CBS 958.72</strain>
    </source>
</reference>
<comment type="caution">
    <text evidence="1">The sequence shown here is derived from an EMBL/GenBank/DDBJ whole genome shotgun (WGS) entry which is preliminary data.</text>
</comment>
<accession>A0AAE0MYQ6</accession>
<keyword evidence="2" id="KW-1185">Reference proteome</keyword>
<sequence>YCLLGIFSINMPLLYGEGRNAFLRLQREILTQNADYSFLLWTDWIYWTNDRHRDMLCAKHGEQCSPHHSPWAVLRTNPSLFGRLGPALPTGEQCQWEEIKLPHEFEGTPGWKPLPIQGSRKPHQLTSRGLYVHMLAQK</sequence>
<reference evidence="1" key="2">
    <citation type="submission" date="2023-06" db="EMBL/GenBank/DDBJ databases">
        <authorList>
            <consortium name="Lawrence Berkeley National Laboratory"/>
            <person name="Haridas S."/>
            <person name="Hensen N."/>
            <person name="Bonometti L."/>
            <person name="Westerberg I."/>
            <person name="Brannstrom I.O."/>
            <person name="Guillou S."/>
            <person name="Cros-Aarteil S."/>
            <person name="Calhoun S."/>
            <person name="Kuo A."/>
            <person name="Mondo S."/>
            <person name="Pangilinan J."/>
            <person name="Riley R."/>
            <person name="Labutti K."/>
            <person name="Andreopoulos B."/>
            <person name="Lipzen A."/>
            <person name="Chen C."/>
            <person name="Yanf M."/>
            <person name="Daum C."/>
            <person name="Ng V."/>
            <person name="Clum A."/>
            <person name="Steindorff A."/>
            <person name="Ohm R."/>
            <person name="Martin F."/>
            <person name="Silar P."/>
            <person name="Natvig D."/>
            <person name="Lalanne C."/>
            <person name="Gautier V."/>
            <person name="Ament-Velasquez S.L."/>
            <person name="Kruys A."/>
            <person name="Hutchinson M.I."/>
            <person name="Powell A.J."/>
            <person name="Barry K."/>
            <person name="Miller A.N."/>
            <person name="Grigoriev I.V."/>
            <person name="Debuchy R."/>
            <person name="Gladieux P."/>
            <person name="Thoren M.H."/>
            <person name="Johannesson H."/>
        </authorList>
    </citation>
    <scope>NUCLEOTIDE SEQUENCE</scope>
    <source>
        <strain evidence="1">CBS 958.72</strain>
    </source>
</reference>
<dbReference type="Proteomes" id="UP001287356">
    <property type="component" value="Unassembled WGS sequence"/>
</dbReference>
<dbReference type="AlphaFoldDB" id="A0AAE0MYQ6"/>